<gene>
    <name evidence="2" type="ORF">KP509_07G085300</name>
</gene>
<dbReference type="EMBL" id="CM035412">
    <property type="protein sequence ID" value="KAH7433767.1"/>
    <property type="molecule type" value="Genomic_DNA"/>
</dbReference>
<proteinExistence type="predicted"/>
<comment type="caution">
    <text evidence="2">The sequence shown here is derived from an EMBL/GenBank/DDBJ whole genome shotgun (WGS) entry which is preliminary data.</text>
</comment>
<dbReference type="AlphaFoldDB" id="A0A8T2UCT7"/>
<dbReference type="Proteomes" id="UP000825935">
    <property type="component" value="Chromosome 7"/>
</dbReference>
<evidence type="ECO:0000313" key="3">
    <source>
        <dbReference type="Proteomes" id="UP000825935"/>
    </source>
</evidence>
<keyword evidence="3" id="KW-1185">Reference proteome</keyword>
<dbReference type="OrthoDB" id="1999129at2759"/>
<evidence type="ECO:0000313" key="2">
    <source>
        <dbReference type="EMBL" id="KAH7433767.1"/>
    </source>
</evidence>
<name>A0A8T2UCT7_CERRI</name>
<reference evidence="2" key="1">
    <citation type="submission" date="2021-08" db="EMBL/GenBank/DDBJ databases">
        <title>WGS assembly of Ceratopteris richardii.</title>
        <authorList>
            <person name="Marchant D.B."/>
            <person name="Chen G."/>
            <person name="Jenkins J."/>
            <person name="Shu S."/>
            <person name="Leebens-Mack J."/>
            <person name="Grimwood J."/>
            <person name="Schmutz J."/>
            <person name="Soltis P."/>
            <person name="Soltis D."/>
            <person name="Chen Z.-H."/>
        </authorList>
    </citation>
    <scope>NUCLEOTIDE SEQUENCE</scope>
    <source>
        <strain evidence="2">Whitten #5841</strain>
        <tissue evidence="2">Leaf</tissue>
    </source>
</reference>
<feature type="transmembrane region" description="Helical" evidence="1">
    <location>
        <begin position="12"/>
        <end position="34"/>
    </location>
</feature>
<protein>
    <submittedName>
        <fullName evidence="2">Uncharacterized protein</fullName>
    </submittedName>
</protein>
<organism evidence="2 3">
    <name type="scientific">Ceratopteris richardii</name>
    <name type="common">Triangle waterfern</name>
    <dbReference type="NCBI Taxonomy" id="49495"/>
    <lineage>
        <taxon>Eukaryota</taxon>
        <taxon>Viridiplantae</taxon>
        <taxon>Streptophyta</taxon>
        <taxon>Embryophyta</taxon>
        <taxon>Tracheophyta</taxon>
        <taxon>Polypodiopsida</taxon>
        <taxon>Polypodiidae</taxon>
        <taxon>Polypodiales</taxon>
        <taxon>Pteridineae</taxon>
        <taxon>Pteridaceae</taxon>
        <taxon>Parkerioideae</taxon>
        <taxon>Ceratopteris</taxon>
    </lineage>
</organism>
<evidence type="ECO:0000256" key="1">
    <source>
        <dbReference type="SAM" id="Phobius"/>
    </source>
</evidence>
<keyword evidence="1" id="KW-0812">Transmembrane</keyword>
<sequence>MAAQGSRGRMTHLLCLFFFVCVLLLLVSVILGFYRLSCCACRLHDESQSLQLRHTQTQVSGVYDGKVGMKSLIHTSTKSQSIQLVDTSRSILRRGISGSTVSLIPGSKPPPCHGQCPGCYSGVCVARPLFLRGSGGAAQHAVWNCLCL</sequence>
<accession>A0A8T2UCT7</accession>
<keyword evidence="1" id="KW-0472">Membrane</keyword>
<keyword evidence="1" id="KW-1133">Transmembrane helix</keyword>